<reference evidence="3" key="1">
    <citation type="submission" date="2011-08" db="EMBL/GenBank/DDBJ databases">
        <title>The draft genome of Latimeria chalumnae.</title>
        <authorList>
            <person name="Di Palma F."/>
            <person name="Alfoldi J."/>
            <person name="Johnson J."/>
            <person name="Berlin A."/>
            <person name="Gnerre S."/>
            <person name="Jaffe D."/>
            <person name="MacCallum I."/>
            <person name="Young S."/>
            <person name="Walker B.J."/>
            <person name="Lander E."/>
            <person name="Lindblad-Toh K."/>
        </authorList>
    </citation>
    <scope>NUCLEOTIDE SEQUENCE [LARGE SCALE GENOMIC DNA]</scope>
    <source>
        <strain evidence="3">Wild caught</strain>
    </source>
</reference>
<gene>
    <name evidence="2" type="primary">AVEN</name>
</gene>
<dbReference type="InterPro" id="IPR026187">
    <property type="entry name" value="Aven"/>
</dbReference>
<dbReference type="KEGG" id="lcm:102362515"/>
<dbReference type="GeneTree" id="ENSGT00390000003299"/>
<dbReference type="STRING" id="7897.ENSLACP00000010415"/>
<dbReference type="EMBL" id="AFYH01118018">
    <property type="status" value="NOT_ANNOTATED_CDS"/>
    <property type="molecule type" value="Genomic_DNA"/>
</dbReference>
<dbReference type="EMBL" id="AFYH01118023">
    <property type="status" value="NOT_ANNOTATED_CDS"/>
    <property type="molecule type" value="Genomic_DNA"/>
</dbReference>
<dbReference type="EMBL" id="AFYH01118026">
    <property type="status" value="NOT_ANNOTATED_CDS"/>
    <property type="molecule type" value="Genomic_DNA"/>
</dbReference>
<feature type="compositionally biased region" description="Polar residues" evidence="1">
    <location>
        <begin position="225"/>
        <end position="235"/>
    </location>
</feature>
<sequence length="348" mass="38486">MQPPEWGGWARRGGQARRKQAGRQHHHHQQQHREPGESAEGRGRGGYQQRGRGRGRGRRGARGRVAPAPLAELQQAGTEGDDLETQDNKDEPSGYSRRKIISNWDRYEEAEKEDLNEGGHFQRGTDFTVLLSSAGDSFTQFRFTDEKEWEADVLGSKQTSALFVDCQSLAQSLQELPIYLRLNLDAELIQVSIPVELPQMKPKSKTDGKSEIRQFRGSAVKAAVPSSQSINNISHPDSAPTTTTGEPVTQTPGPAICLPSPQQADDLDEELDLLLSLENPVTNARDTFLPEVISIEEGKVGSETDETAAAIKVEEPEKMDPAADLQQTAPKKQVTEEELEDWLDSMIT</sequence>
<evidence type="ECO:0000313" key="2">
    <source>
        <dbReference type="Ensembl" id="ENSLACP00000010415.2"/>
    </source>
</evidence>
<dbReference type="EMBL" id="AFYH01118022">
    <property type="status" value="NOT_ANNOTATED_CDS"/>
    <property type="molecule type" value="Genomic_DNA"/>
</dbReference>
<dbReference type="FunCoup" id="H3AL94">
    <property type="interactions" value="289"/>
</dbReference>
<dbReference type="RefSeq" id="XP_006001200.1">
    <property type="nucleotide sequence ID" value="XM_006001138.3"/>
</dbReference>
<feature type="compositionally biased region" description="Basic and acidic residues" evidence="1">
    <location>
        <begin position="31"/>
        <end position="43"/>
    </location>
</feature>
<dbReference type="EMBL" id="AFYH01118019">
    <property type="status" value="NOT_ANNOTATED_CDS"/>
    <property type="molecule type" value="Genomic_DNA"/>
</dbReference>
<dbReference type="EMBL" id="AFYH01118020">
    <property type="status" value="NOT_ANNOTATED_CDS"/>
    <property type="molecule type" value="Genomic_DNA"/>
</dbReference>
<dbReference type="EMBL" id="AFYH01118024">
    <property type="status" value="NOT_ANNOTATED_CDS"/>
    <property type="molecule type" value="Genomic_DNA"/>
</dbReference>
<dbReference type="OMA" id="FTHFRFA"/>
<dbReference type="eggNOG" id="ENOG502S0YI">
    <property type="taxonomic scope" value="Eukaryota"/>
</dbReference>
<dbReference type="EMBL" id="AFYH01118021">
    <property type="status" value="NOT_ANNOTATED_CDS"/>
    <property type="molecule type" value="Genomic_DNA"/>
</dbReference>
<dbReference type="CTD" id="57099"/>
<name>H3AL94_LATCH</name>
<accession>H3AL94</accession>
<dbReference type="Ensembl" id="ENSLACT00000010494.2">
    <property type="protein sequence ID" value="ENSLACP00000010415.2"/>
    <property type="gene ID" value="ENSLACG00000009175.2"/>
</dbReference>
<organism evidence="2 3">
    <name type="scientific">Latimeria chalumnae</name>
    <name type="common">Coelacanth</name>
    <dbReference type="NCBI Taxonomy" id="7897"/>
    <lineage>
        <taxon>Eukaryota</taxon>
        <taxon>Metazoa</taxon>
        <taxon>Chordata</taxon>
        <taxon>Craniata</taxon>
        <taxon>Vertebrata</taxon>
        <taxon>Euteleostomi</taxon>
        <taxon>Coelacanthiformes</taxon>
        <taxon>Coelacanthidae</taxon>
        <taxon>Latimeria</taxon>
    </lineage>
</organism>
<keyword evidence="3" id="KW-1185">Reference proteome</keyword>
<evidence type="ECO:0000256" key="1">
    <source>
        <dbReference type="SAM" id="MobiDB-lite"/>
    </source>
</evidence>
<dbReference type="GO" id="GO:0010972">
    <property type="term" value="P:negative regulation of G2/M transition of mitotic cell cycle"/>
    <property type="evidence" value="ECO:0007669"/>
    <property type="project" value="TreeGrafter"/>
</dbReference>
<feature type="region of interest" description="Disordered" evidence="1">
    <location>
        <begin position="315"/>
        <end position="348"/>
    </location>
</feature>
<feature type="region of interest" description="Disordered" evidence="1">
    <location>
        <begin position="1"/>
        <end position="97"/>
    </location>
</feature>
<dbReference type="PANTHER" id="PTHR16524:SF2">
    <property type="entry name" value="CELL DEATH REGULATOR AVEN"/>
    <property type="match status" value="1"/>
</dbReference>
<dbReference type="OrthoDB" id="6338233at2759"/>
<reference evidence="2" key="3">
    <citation type="submission" date="2025-09" db="UniProtKB">
        <authorList>
            <consortium name="Ensembl"/>
        </authorList>
    </citation>
    <scope>IDENTIFICATION</scope>
</reference>
<dbReference type="InParanoid" id="H3AL94"/>
<dbReference type="EMBL" id="AFYH01118017">
    <property type="status" value="NOT_ANNOTATED_CDS"/>
    <property type="molecule type" value="Genomic_DNA"/>
</dbReference>
<dbReference type="AlphaFoldDB" id="H3AL94"/>
<protein>
    <submittedName>
        <fullName evidence="2">Apoptosis and caspase activation inhibitor</fullName>
    </submittedName>
</protein>
<dbReference type="Bgee" id="ENSLACG00000009175">
    <property type="expression patterns" value="Expressed in chordate pharynx and 6 other cell types or tissues"/>
</dbReference>
<feature type="compositionally biased region" description="Acidic residues" evidence="1">
    <location>
        <begin position="336"/>
        <end position="348"/>
    </location>
</feature>
<dbReference type="EMBL" id="AFYH01118025">
    <property type="status" value="NOT_ANNOTATED_CDS"/>
    <property type="molecule type" value="Genomic_DNA"/>
</dbReference>
<feature type="compositionally biased region" description="Basic residues" evidence="1">
    <location>
        <begin position="14"/>
        <end position="30"/>
    </location>
</feature>
<proteinExistence type="predicted"/>
<feature type="compositionally biased region" description="Low complexity" evidence="1">
    <location>
        <begin position="240"/>
        <end position="254"/>
    </location>
</feature>
<reference evidence="2" key="2">
    <citation type="submission" date="2025-08" db="UniProtKB">
        <authorList>
            <consortium name="Ensembl"/>
        </authorList>
    </citation>
    <scope>IDENTIFICATION</scope>
</reference>
<feature type="compositionally biased region" description="Basic residues" evidence="1">
    <location>
        <begin position="51"/>
        <end position="62"/>
    </location>
</feature>
<dbReference type="PANTHER" id="PTHR16524">
    <property type="entry name" value="CELL DEATH REGULATOR AVEN"/>
    <property type="match status" value="1"/>
</dbReference>
<evidence type="ECO:0000313" key="3">
    <source>
        <dbReference type="Proteomes" id="UP000008672"/>
    </source>
</evidence>
<feature type="region of interest" description="Disordered" evidence="1">
    <location>
        <begin position="215"/>
        <end position="262"/>
    </location>
</feature>
<dbReference type="HOGENOM" id="CLU_074829_0_0_1"/>
<dbReference type="GeneID" id="102362515"/>
<dbReference type="Proteomes" id="UP000008672">
    <property type="component" value="Unassembled WGS sequence"/>
</dbReference>